<reference evidence="16" key="1">
    <citation type="journal article" date="2020" name="Stud. Mycol.">
        <title>101 Dothideomycetes genomes: a test case for predicting lifestyles and emergence of pathogens.</title>
        <authorList>
            <person name="Haridas S."/>
            <person name="Albert R."/>
            <person name="Binder M."/>
            <person name="Bloem J."/>
            <person name="Labutti K."/>
            <person name="Salamov A."/>
            <person name="Andreopoulos B."/>
            <person name="Baker S."/>
            <person name="Barry K."/>
            <person name="Bills G."/>
            <person name="Bluhm B."/>
            <person name="Cannon C."/>
            <person name="Castanera R."/>
            <person name="Culley D."/>
            <person name="Daum C."/>
            <person name="Ezra D."/>
            <person name="Gonzalez J."/>
            <person name="Henrissat B."/>
            <person name="Kuo A."/>
            <person name="Liang C."/>
            <person name="Lipzen A."/>
            <person name="Lutzoni F."/>
            <person name="Magnuson J."/>
            <person name="Mondo S."/>
            <person name="Nolan M."/>
            <person name="Ohm R."/>
            <person name="Pangilinan J."/>
            <person name="Park H.-J."/>
            <person name="Ramirez L."/>
            <person name="Alfaro M."/>
            <person name="Sun H."/>
            <person name="Tritt A."/>
            <person name="Yoshinaga Y."/>
            <person name="Zwiers L.-H."/>
            <person name="Turgeon B."/>
            <person name="Goodwin S."/>
            <person name="Spatafora J."/>
            <person name="Crous P."/>
            <person name="Grigoriev I."/>
        </authorList>
    </citation>
    <scope>NUCLEOTIDE SEQUENCE</scope>
    <source>
        <strain evidence="16">CBS 116005</strain>
    </source>
</reference>
<evidence type="ECO:0000256" key="13">
    <source>
        <dbReference type="SAM" id="Coils"/>
    </source>
</evidence>
<evidence type="ECO:0000256" key="1">
    <source>
        <dbReference type="ARBA" id="ARBA00003389"/>
    </source>
</evidence>
<feature type="coiled-coil region" evidence="13">
    <location>
        <begin position="370"/>
        <end position="428"/>
    </location>
</feature>
<keyword evidence="13" id="KW-0175">Coiled coil</keyword>
<feature type="transmembrane region" description="Helical" evidence="14">
    <location>
        <begin position="451"/>
        <end position="473"/>
    </location>
</feature>
<evidence type="ECO:0000313" key="17">
    <source>
        <dbReference type="Proteomes" id="UP000799436"/>
    </source>
</evidence>
<dbReference type="OrthoDB" id="5311848at2759"/>
<dbReference type="Proteomes" id="UP000799436">
    <property type="component" value="Unassembled WGS sequence"/>
</dbReference>
<evidence type="ECO:0000256" key="8">
    <source>
        <dbReference type="ARBA" id="ARBA00022824"/>
    </source>
</evidence>
<dbReference type="GO" id="GO:0031965">
    <property type="term" value="C:nuclear membrane"/>
    <property type="evidence" value="ECO:0007669"/>
    <property type="project" value="UniProtKB-SubCell"/>
</dbReference>
<keyword evidence="8" id="KW-0256">Endoplasmic reticulum</keyword>
<evidence type="ECO:0000256" key="14">
    <source>
        <dbReference type="SAM" id="Phobius"/>
    </source>
</evidence>
<keyword evidence="9 14" id="KW-1133">Transmembrane helix</keyword>
<evidence type="ECO:0000256" key="5">
    <source>
        <dbReference type="ARBA" id="ARBA00022459"/>
    </source>
</evidence>
<evidence type="ECO:0000256" key="4">
    <source>
        <dbReference type="ARBA" id="ARBA00010473"/>
    </source>
</evidence>
<dbReference type="GO" id="GO:0005789">
    <property type="term" value="C:endoplasmic reticulum membrane"/>
    <property type="evidence" value="ECO:0007669"/>
    <property type="project" value="UniProtKB-SubCell"/>
</dbReference>
<protein>
    <recommendedName>
        <fullName evidence="18">Nuclear fusion protein KAR5</fullName>
    </recommendedName>
</protein>
<keyword evidence="12" id="KW-0539">Nucleus</keyword>
<evidence type="ECO:0000256" key="15">
    <source>
        <dbReference type="SAM" id="SignalP"/>
    </source>
</evidence>
<keyword evidence="5" id="KW-0415">Karyogamy</keyword>
<accession>A0A6G1LHK2</accession>
<dbReference type="PANTHER" id="PTHR28012">
    <property type="entry name" value="NUCLEAR FUSION PROTEIN KAR5"/>
    <property type="match status" value="1"/>
</dbReference>
<keyword evidence="10 14" id="KW-0472">Membrane</keyword>
<evidence type="ECO:0000256" key="10">
    <source>
        <dbReference type="ARBA" id="ARBA00023136"/>
    </source>
</evidence>
<dbReference type="GO" id="GO:0000742">
    <property type="term" value="P:karyogamy involved in conjugation with cellular fusion"/>
    <property type="evidence" value="ECO:0007669"/>
    <property type="project" value="InterPro"/>
</dbReference>
<evidence type="ECO:0000313" key="16">
    <source>
        <dbReference type="EMBL" id="KAF2772355.1"/>
    </source>
</evidence>
<keyword evidence="17" id="KW-1185">Reference proteome</keyword>
<evidence type="ECO:0000256" key="11">
    <source>
        <dbReference type="ARBA" id="ARBA00023180"/>
    </source>
</evidence>
<dbReference type="EMBL" id="ML995815">
    <property type="protein sequence ID" value="KAF2772355.1"/>
    <property type="molecule type" value="Genomic_DNA"/>
</dbReference>
<dbReference type="InterPro" id="IPR007292">
    <property type="entry name" value="Nuclear_fusion_Kar5"/>
</dbReference>
<evidence type="ECO:0000256" key="7">
    <source>
        <dbReference type="ARBA" id="ARBA00022729"/>
    </source>
</evidence>
<dbReference type="AlphaFoldDB" id="A0A6G1LHK2"/>
<evidence type="ECO:0000256" key="6">
    <source>
        <dbReference type="ARBA" id="ARBA00022692"/>
    </source>
</evidence>
<gene>
    <name evidence="16" type="ORF">EJ03DRAFT_380758</name>
</gene>
<dbReference type="GO" id="GO:0048288">
    <property type="term" value="P:nuclear membrane fusion involved in karyogamy"/>
    <property type="evidence" value="ECO:0007669"/>
    <property type="project" value="InterPro"/>
</dbReference>
<dbReference type="PANTHER" id="PTHR28012:SF1">
    <property type="entry name" value="NUCLEAR FUSION PROTEIN KAR5"/>
    <property type="match status" value="1"/>
</dbReference>
<comment type="similarity">
    <text evidence="4">Belongs to the KAR5 family.</text>
</comment>
<evidence type="ECO:0000256" key="9">
    <source>
        <dbReference type="ARBA" id="ARBA00022989"/>
    </source>
</evidence>
<keyword evidence="6 14" id="KW-0812">Transmembrane</keyword>
<keyword evidence="7 15" id="KW-0732">Signal</keyword>
<comment type="subcellular location">
    <subcellularLocation>
        <location evidence="3">Endoplasmic reticulum membrane</location>
    </subcellularLocation>
    <subcellularLocation>
        <location evidence="2">Nucleus membrane</location>
    </subcellularLocation>
</comment>
<name>A0A6G1LHK2_9PEZI</name>
<evidence type="ECO:0000256" key="12">
    <source>
        <dbReference type="ARBA" id="ARBA00023242"/>
    </source>
</evidence>
<keyword evidence="11" id="KW-0325">Glycoprotein</keyword>
<proteinExistence type="inferred from homology"/>
<evidence type="ECO:0000256" key="2">
    <source>
        <dbReference type="ARBA" id="ARBA00004126"/>
    </source>
</evidence>
<organism evidence="16 17">
    <name type="scientific">Teratosphaeria nubilosa</name>
    <dbReference type="NCBI Taxonomy" id="161662"/>
    <lineage>
        <taxon>Eukaryota</taxon>
        <taxon>Fungi</taxon>
        <taxon>Dikarya</taxon>
        <taxon>Ascomycota</taxon>
        <taxon>Pezizomycotina</taxon>
        <taxon>Dothideomycetes</taxon>
        <taxon>Dothideomycetidae</taxon>
        <taxon>Mycosphaerellales</taxon>
        <taxon>Teratosphaeriaceae</taxon>
        <taxon>Teratosphaeria</taxon>
    </lineage>
</organism>
<comment type="function">
    <text evidence="1">Required for nuclear membrane fusion during karyogamy.</text>
</comment>
<evidence type="ECO:0008006" key="18">
    <source>
        <dbReference type="Google" id="ProtNLM"/>
    </source>
</evidence>
<feature type="chain" id="PRO_5026099221" description="Nuclear fusion protein KAR5" evidence="15">
    <location>
        <begin position="25"/>
        <end position="556"/>
    </location>
</feature>
<feature type="signal peptide" evidence="15">
    <location>
        <begin position="1"/>
        <end position="24"/>
    </location>
</feature>
<evidence type="ECO:0000256" key="3">
    <source>
        <dbReference type="ARBA" id="ARBA00004586"/>
    </source>
</evidence>
<sequence length="556" mass="60974">MLSPGGVVLICLLLSHFCITPGLSFGASTRDRHFATTHDHDLIDLDIHNGISQSLQNSVQILRDLETLPSCQKMATAALIHSCSTLEGSVSGSSASSGPDAMLIEEMNLYASRLAVCEINSAGARIPTACQAFVPTVKNAKKTSFVGYLTGEKPSAPRQLYPQYEEATQSNLDQCLAALYAESQTWTSFTNSKQNAAMMCHSMRGEVEKDQQIAIHKILNAHAQEVSDALMQSKNDWQEFKAGHSELSSMMRKAHMELSEGYDGMLKSAQQFWAAWDASIRASIDDISADILKVKANIDDLFTDLKTGQTGVVDTLTQVDVQFKDLALQHRAQADRAAQDAVAINDLISYTTEVLLQNLGQQVYSITGSIDAMNAAMADQQQRMNDLALDLTSTNAQIGNVSAGIAVVQEQMEKLEDAAASVEKLKGAIDSVFDIVNRVWPSLATFLRHGVFVMIAASVVGGVALVCWILSYFTLTFKIISCVCAMMSWPFRQHQGRVEHHCSALPAYEDEKHIEDQIWPHVPDGSIRGPLTPHGRFRLPYNDPKSGKYCNKKWAV</sequence>